<evidence type="ECO:0000313" key="1">
    <source>
        <dbReference type="EMBL" id="GAA4421318.1"/>
    </source>
</evidence>
<proteinExistence type="predicted"/>
<evidence type="ECO:0000313" key="2">
    <source>
        <dbReference type="Proteomes" id="UP001500936"/>
    </source>
</evidence>
<organism evidence="1 2">
    <name type="scientific">Nibrella viscosa</name>
    <dbReference type="NCBI Taxonomy" id="1084524"/>
    <lineage>
        <taxon>Bacteria</taxon>
        <taxon>Pseudomonadati</taxon>
        <taxon>Bacteroidota</taxon>
        <taxon>Cytophagia</taxon>
        <taxon>Cytophagales</taxon>
        <taxon>Spirosomataceae</taxon>
        <taxon>Nibrella</taxon>
    </lineage>
</organism>
<sequence>MNGIADAVAPLQYVTLLMAPTTGLGLTRIVNVCAAPAQPPLDATTVIVAVTGAVELFIAVKELMLPVPVVPNPISAVLV</sequence>
<name>A0ABP8L454_9BACT</name>
<reference evidence="2" key="1">
    <citation type="journal article" date="2019" name="Int. J. Syst. Evol. Microbiol.">
        <title>The Global Catalogue of Microorganisms (GCM) 10K type strain sequencing project: providing services to taxonomists for standard genome sequencing and annotation.</title>
        <authorList>
            <consortium name="The Broad Institute Genomics Platform"/>
            <consortium name="The Broad Institute Genome Sequencing Center for Infectious Disease"/>
            <person name="Wu L."/>
            <person name="Ma J."/>
        </authorList>
    </citation>
    <scope>NUCLEOTIDE SEQUENCE [LARGE SCALE GENOMIC DNA]</scope>
    <source>
        <strain evidence="2">JCM 17925</strain>
    </source>
</reference>
<comment type="caution">
    <text evidence="1">The sequence shown here is derived from an EMBL/GenBank/DDBJ whole genome shotgun (WGS) entry which is preliminary data.</text>
</comment>
<dbReference type="Proteomes" id="UP001500936">
    <property type="component" value="Unassembled WGS sequence"/>
</dbReference>
<dbReference type="EMBL" id="BAABHB010000026">
    <property type="protein sequence ID" value="GAA4421318.1"/>
    <property type="molecule type" value="Genomic_DNA"/>
</dbReference>
<gene>
    <name evidence="1" type="ORF">GCM10023187_57130</name>
</gene>
<keyword evidence="2" id="KW-1185">Reference proteome</keyword>
<protein>
    <submittedName>
        <fullName evidence="1">Uncharacterized protein</fullName>
    </submittedName>
</protein>
<accession>A0ABP8L454</accession>